<name>A0A8H6JR94_9PEZI</name>
<reference evidence="2" key="1">
    <citation type="journal article" date="2020" name="Phytopathology">
        <title>Genome Sequence Resources of Colletotrichum truncatum, C. plurivorum, C. musicola, and C. sojae: Four Species Pathogenic to Soybean (Glycine max).</title>
        <authorList>
            <person name="Rogerio F."/>
            <person name="Boufleur T.R."/>
            <person name="Ciampi-Guillardi M."/>
            <person name="Sukno S.A."/>
            <person name="Thon M.R."/>
            <person name="Massola Junior N.S."/>
            <person name="Baroncelli R."/>
        </authorList>
    </citation>
    <scope>NUCLEOTIDE SEQUENCE</scope>
    <source>
        <strain evidence="2">LFN0074</strain>
    </source>
</reference>
<sequence>MGIFEEKRHVWALKSSHSSVPRVSDYAAYLQRQQTTSQAAPTDFVAGLEFPCLTGDRDNLDTPHHTPWLTMQTNAPPASPPSYIVCRPPSDSS</sequence>
<dbReference type="AlphaFoldDB" id="A0A8H6JR94"/>
<keyword evidence="3" id="KW-1185">Reference proteome</keyword>
<comment type="caution">
    <text evidence="2">The sequence shown here is derived from an EMBL/GenBank/DDBJ whole genome shotgun (WGS) entry which is preliminary data.</text>
</comment>
<dbReference type="Proteomes" id="UP000639643">
    <property type="component" value="Unassembled WGS sequence"/>
</dbReference>
<evidence type="ECO:0000313" key="3">
    <source>
        <dbReference type="Proteomes" id="UP000639643"/>
    </source>
</evidence>
<organism evidence="2 3">
    <name type="scientific">Colletotrichum musicola</name>
    <dbReference type="NCBI Taxonomy" id="2175873"/>
    <lineage>
        <taxon>Eukaryota</taxon>
        <taxon>Fungi</taxon>
        <taxon>Dikarya</taxon>
        <taxon>Ascomycota</taxon>
        <taxon>Pezizomycotina</taxon>
        <taxon>Sordariomycetes</taxon>
        <taxon>Hypocreomycetidae</taxon>
        <taxon>Glomerellales</taxon>
        <taxon>Glomerellaceae</taxon>
        <taxon>Colletotrichum</taxon>
        <taxon>Colletotrichum orchidearum species complex</taxon>
    </lineage>
</organism>
<proteinExistence type="predicted"/>
<feature type="region of interest" description="Disordered" evidence="1">
    <location>
        <begin position="70"/>
        <end position="93"/>
    </location>
</feature>
<accession>A0A8H6JR94</accession>
<gene>
    <name evidence="2" type="ORF">CMUS01_12001</name>
</gene>
<evidence type="ECO:0000313" key="2">
    <source>
        <dbReference type="EMBL" id="KAF6817902.1"/>
    </source>
</evidence>
<protein>
    <submittedName>
        <fullName evidence="2">Uncharacterized protein</fullName>
    </submittedName>
</protein>
<dbReference type="EMBL" id="WIGM01000644">
    <property type="protein sequence ID" value="KAF6817902.1"/>
    <property type="molecule type" value="Genomic_DNA"/>
</dbReference>
<evidence type="ECO:0000256" key="1">
    <source>
        <dbReference type="SAM" id="MobiDB-lite"/>
    </source>
</evidence>